<protein>
    <submittedName>
        <fullName evidence="1">Uncharacterized protein</fullName>
    </submittedName>
</protein>
<keyword evidence="2" id="KW-1185">Reference proteome</keyword>
<dbReference type="Proteomes" id="UP000326202">
    <property type="component" value="Chromosome"/>
</dbReference>
<accession>A0A5J6MLB0</accession>
<reference evidence="1 2" key="1">
    <citation type="submission" date="2019-08" db="EMBL/GenBank/DDBJ databases">
        <title>Hyperibacter terrae gen. nov., sp. nov. and Hyperibacter viscosus sp. nov., two new members in the family Rhodospirillaceae isolated from the rhizosphere of Hypericum perforatum.</title>
        <authorList>
            <person name="Noviana Z."/>
        </authorList>
    </citation>
    <scope>NUCLEOTIDE SEQUENCE [LARGE SCALE GENOMIC DNA]</scope>
    <source>
        <strain evidence="1 2">R5913</strain>
    </source>
</reference>
<evidence type="ECO:0000313" key="1">
    <source>
        <dbReference type="EMBL" id="QEX17987.1"/>
    </source>
</evidence>
<sequence>MLTLGAGAAAFVFAGYSPAVVAADERKGLFATQLADLEPDGMWTIYRRYHLVIVGQRDDAIASGFAVAAVDVLARFLPASRAQLARAPDTRRVGVLLGTNQQDVAIMAAESAEALFLAKPPFEDLRNVPLRLIVSFGSHVLVCRPDFTARHAYLLAQTLVAHNDALPAPATAPAGVVPVHPGSHAFFTSGEMPDE</sequence>
<dbReference type="AlphaFoldDB" id="A0A5J6MLB0"/>
<name>A0A5J6MLB0_9PROT</name>
<organism evidence="1 2">
    <name type="scientific">Hypericibacter terrae</name>
    <dbReference type="NCBI Taxonomy" id="2602015"/>
    <lineage>
        <taxon>Bacteria</taxon>
        <taxon>Pseudomonadati</taxon>
        <taxon>Pseudomonadota</taxon>
        <taxon>Alphaproteobacteria</taxon>
        <taxon>Rhodospirillales</taxon>
        <taxon>Dongiaceae</taxon>
        <taxon>Hypericibacter</taxon>
    </lineage>
</organism>
<dbReference type="EMBL" id="CP042906">
    <property type="protein sequence ID" value="QEX17987.1"/>
    <property type="molecule type" value="Genomic_DNA"/>
</dbReference>
<gene>
    <name evidence="1" type="ORF">FRZ44_32910</name>
</gene>
<evidence type="ECO:0000313" key="2">
    <source>
        <dbReference type="Proteomes" id="UP000326202"/>
    </source>
</evidence>
<dbReference type="KEGG" id="htq:FRZ44_32910"/>
<dbReference type="Gene3D" id="3.40.190.10">
    <property type="entry name" value="Periplasmic binding protein-like II"/>
    <property type="match status" value="1"/>
</dbReference>
<proteinExistence type="predicted"/>